<keyword evidence="1" id="KW-0479">Metal-binding</keyword>
<dbReference type="GO" id="GO:0008270">
    <property type="term" value="F:zinc ion binding"/>
    <property type="evidence" value="ECO:0007669"/>
    <property type="project" value="InterPro"/>
</dbReference>
<dbReference type="AlphaFoldDB" id="A0A9D1DVP1"/>
<dbReference type="InterPro" id="IPR016193">
    <property type="entry name" value="Cytidine_deaminase-like"/>
</dbReference>
<dbReference type="PANTHER" id="PTHR11079:SF179">
    <property type="entry name" value="TRNA(ADENINE(34)) DEAMINASE, CHLOROPLASTIC"/>
    <property type="match status" value="1"/>
</dbReference>
<accession>A0A9D1DVP1</accession>
<dbReference type="InterPro" id="IPR002125">
    <property type="entry name" value="CMP_dCMP_dom"/>
</dbReference>
<keyword evidence="2" id="KW-0862">Zinc</keyword>
<dbReference type="PROSITE" id="PS00903">
    <property type="entry name" value="CYT_DCMP_DEAMINASES_1"/>
    <property type="match status" value="1"/>
</dbReference>
<dbReference type="InterPro" id="IPR058535">
    <property type="entry name" value="MafB19-deam"/>
</dbReference>
<dbReference type="Gene3D" id="3.40.140.10">
    <property type="entry name" value="Cytidine Deaminase, domain 2"/>
    <property type="match status" value="1"/>
</dbReference>
<dbReference type="Proteomes" id="UP000824232">
    <property type="component" value="Unassembled WGS sequence"/>
</dbReference>
<dbReference type="PANTHER" id="PTHR11079">
    <property type="entry name" value="CYTOSINE DEAMINASE FAMILY MEMBER"/>
    <property type="match status" value="1"/>
</dbReference>
<evidence type="ECO:0000259" key="3">
    <source>
        <dbReference type="PROSITE" id="PS51747"/>
    </source>
</evidence>
<gene>
    <name evidence="4" type="ORF">IAB38_06665</name>
</gene>
<name>A0A9D1DVP1_9FIRM</name>
<evidence type="ECO:0000256" key="2">
    <source>
        <dbReference type="ARBA" id="ARBA00022833"/>
    </source>
</evidence>
<feature type="domain" description="CMP/dCMP-type deaminase" evidence="3">
    <location>
        <begin position="1"/>
        <end position="119"/>
    </location>
</feature>
<reference evidence="4" key="2">
    <citation type="journal article" date="2021" name="PeerJ">
        <title>Extensive microbial diversity within the chicken gut microbiome revealed by metagenomics and culture.</title>
        <authorList>
            <person name="Gilroy R."/>
            <person name="Ravi A."/>
            <person name="Getino M."/>
            <person name="Pursley I."/>
            <person name="Horton D.L."/>
            <person name="Alikhan N.F."/>
            <person name="Baker D."/>
            <person name="Gharbi K."/>
            <person name="Hall N."/>
            <person name="Watson M."/>
            <person name="Adriaenssens E.M."/>
            <person name="Foster-Nyarko E."/>
            <person name="Jarju S."/>
            <person name="Secka A."/>
            <person name="Antonio M."/>
            <person name="Oren A."/>
            <person name="Chaudhuri R.R."/>
            <person name="La Ragione R."/>
            <person name="Hildebrand F."/>
            <person name="Pallen M.J."/>
        </authorList>
    </citation>
    <scope>NUCLEOTIDE SEQUENCE</scope>
    <source>
        <strain evidence="4">CHK184-20233</strain>
    </source>
</reference>
<comment type="caution">
    <text evidence="4">The sequence shown here is derived from an EMBL/GenBank/DDBJ whole genome shotgun (WGS) entry which is preliminary data.</text>
</comment>
<evidence type="ECO:0000313" key="4">
    <source>
        <dbReference type="EMBL" id="HIR59716.1"/>
    </source>
</evidence>
<protein>
    <submittedName>
        <fullName evidence="4">Nucleoside deaminase</fullName>
    </submittedName>
</protein>
<dbReference type="GO" id="GO:0052717">
    <property type="term" value="F:tRNA-specific adenosine-34 deaminase activity"/>
    <property type="evidence" value="ECO:0007669"/>
    <property type="project" value="UniProtKB-EC"/>
</dbReference>
<dbReference type="CDD" id="cd01285">
    <property type="entry name" value="nucleoside_deaminase"/>
    <property type="match status" value="1"/>
</dbReference>
<dbReference type="GO" id="GO:0002100">
    <property type="term" value="P:tRNA wobble adenosine to inosine editing"/>
    <property type="evidence" value="ECO:0007669"/>
    <property type="project" value="InterPro"/>
</dbReference>
<evidence type="ECO:0000256" key="1">
    <source>
        <dbReference type="ARBA" id="ARBA00022723"/>
    </source>
</evidence>
<sequence>MNDYQYMLLAIEEAKKAYDNDEVPVGAVIVQNGKVISSAHNRKEECQCSLEHAELIAIKSACGKNNNWRLTNAVMYVTLEPCPMCASAIKQSRISKVVYLLDNSNDNIREIVNNIFNSEDANKPVEKVKLDISKFKSEDVRMLSDFFKKKRN</sequence>
<dbReference type="Pfam" id="PF14437">
    <property type="entry name" value="MafB19-deam"/>
    <property type="match status" value="1"/>
</dbReference>
<proteinExistence type="predicted"/>
<dbReference type="SUPFAM" id="SSF53927">
    <property type="entry name" value="Cytidine deaminase-like"/>
    <property type="match status" value="1"/>
</dbReference>
<dbReference type="InterPro" id="IPR016192">
    <property type="entry name" value="APOBEC/CMP_deaminase_Zn-bd"/>
</dbReference>
<organism evidence="4 5">
    <name type="scientific">Candidatus Onthousia excrementipullorum</name>
    <dbReference type="NCBI Taxonomy" id="2840884"/>
    <lineage>
        <taxon>Bacteria</taxon>
        <taxon>Bacillati</taxon>
        <taxon>Bacillota</taxon>
        <taxon>Bacilli</taxon>
        <taxon>Candidatus Onthousia</taxon>
    </lineage>
</organism>
<reference evidence="4" key="1">
    <citation type="submission" date="2020-10" db="EMBL/GenBank/DDBJ databases">
        <authorList>
            <person name="Gilroy R."/>
        </authorList>
    </citation>
    <scope>NUCLEOTIDE SEQUENCE</scope>
    <source>
        <strain evidence="4">CHK184-20233</strain>
    </source>
</reference>
<evidence type="ECO:0000313" key="5">
    <source>
        <dbReference type="Proteomes" id="UP000824232"/>
    </source>
</evidence>
<dbReference type="EMBL" id="DVHC01000062">
    <property type="protein sequence ID" value="HIR59716.1"/>
    <property type="molecule type" value="Genomic_DNA"/>
</dbReference>
<dbReference type="PROSITE" id="PS51747">
    <property type="entry name" value="CYT_DCMP_DEAMINASES_2"/>
    <property type="match status" value="1"/>
</dbReference>